<dbReference type="Proteomes" id="UP001159363">
    <property type="component" value="Chromosome 16"/>
</dbReference>
<organism evidence="2 3">
    <name type="scientific">Dryococelus australis</name>
    <dbReference type="NCBI Taxonomy" id="614101"/>
    <lineage>
        <taxon>Eukaryota</taxon>
        <taxon>Metazoa</taxon>
        <taxon>Ecdysozoa</taxon>
        <taxon>Arthropoda</taxon>
        <taxon>Hexapoda</taxon>
        <taxon>Insecta</taxon>
        <taxon>Pterygota</taxon>
        <taxon>Neoptera</taxon>
        <taxon>Polyneoptera</taxon>
        <taxon>Phasmatodea</taxon>
        <taxon>Verophasmatodea</taxon>
        <taxon>Anareolatae</taxon>
        <taxon>Phasmatidae</taxon>
        <taxon>Eurycanthinae</taxon>
        <taxon>Dryococelus</taxon>
    </lineage>
</organism>
<dbReference type="EMBL" id="JARBHB010000017">
    <property type="protein sequence ID" value="KAJ8865715.1"/>
    <property type="molecule type" value="Genomic_DNA"/>
</dbReference>
<keyword evidence="3" id="KW-1185">Reference proteome</keyword>
<dbReference type="PANTHER" id="PTHR43447">
    <property type="entry name" value="ALPHA-AMYLASE"/>
    <property type="match status" value="1"/>
</dbReference>
<dbReference type="Gene3D" id="3.20.20.80">
    <property type="entry name" value="Glycosidases"/>
    <property type="match status" value="1"/>
</dbReference>
<proteinExistence type="inferred from homology"/>
<gene>
    <name evidence="2" type="ORF">PR048_033235</name>
</gene>
<evidence type="ECO:0000256" key="1">
    <source>
        <dbReference type="ARBA" id="ARBA00008061"/>
    </source>
</evidence>
<comment type="caution">
    <text evidence="2">The sequence shown here is derived from an EMBL/GenBank/DDBJ whole genome shotgun (WGS) entry which is preliminary data.</text>
</comment>
<name>A0ABQ9FZR5_9NEOP</name>
<dbReference type="SUPFAM" id="SSF51445">
    <property type="entry name" value="(Trans)glycosidases"/>
    <property type="match status" value="1"/>
</dbReference>
<evidence type="ECO:0000313" key="2">
    <source>
        <dbReference type="EMBL" id="KAJ8865715.1"/>
    </source>
</evidence>
<accession>A0ABQ9FZR5</accession>
<dbReference type="InterPro" id="IPR017853">
    <property type="entry name" value="GH"/>
</dbReference>
<comment type="similarity">
    <text evidence="1">Belongs to the glycosyl hydrolase 13 family.</text>
</comment>
<evidence type="ECO:0000313" key="3">
    <source>
        <dbReference type="Proteomes" id="UP001159363"/>
    </source>
</evidence>
<protein>
    <submittedName>
        <fullName evidence="2">Uncharacterized protein</fullName>
    </submittedName>
</protein>
<reference evidence="2 3" key="1">
    <citation type="submission" date="2023-02" db="EMBL/GenBank/DDBJ databases">
        <title>LHISI_Scaffold_Assembly.</title>
        <authorList>
            <person name="Stuart O.P."/>
            <person name="Cleave R."/>
            <person name="Magrath M.J.L."/>
            <person name="Mikheyev A.S."/>
        </authorList>
    </citation>
    <scope>NUCLEOTIDE SEQUENCE [LARGE SCALE GENOMIC DNA]</scope>
    <source>
        <strain evidence="2">Daus_M_001</strain>
        <tissue evidence="2">Leg muscle</tissue>
    </source>
</reference>
<sequence length="125" mass="13521">MAVGFMLAWPFGAPRIMSSFSFTDNDAGPPQDGNGNIVGASINADGTCSNGWVCEHRWRQIYNMVAFRNQVDGTSACSRIPVPPTPNPFASLPKDFPALFSGSRLCFTHSSHLFICLSSTCFPTV</sequence>